<sequence length="402" mass="46717">MSPPLNPLSPTTTPLHRIQFCIVLLIHQTDMGRNIFRKVLQLTRSDDLHENRSRHSVEAAAHNANNSRLYNLPPELLATINDYLPLASGLTLRFTCSKFYQSSVFNHTQRCADQTDRFEALCHLEYDGVVKGYCCRGCLRRHRYYTAFSNEELAKKAHARYCLATMKCFRIGLFRELSFAELQKAYREQVKVRGRITEVHDCNDQGILVAPEGCIYFYHRRRCIFTGFHIGSSSQLSSSSRCHFAEFCRSLNIPFCPHMTMGDDDVIDLFFRGDFCWHKCKRCKTKVCFNSRNPRAFLFVSRYFGKLSSPKDRKWLAHTFALKDSLLETHCEAVRDWQSKNPLNSRKPLQQLQLLQHENLRTPDFGNLFTSVTLPRSRWRQWFHGFIRGGGLGTRSTAIRSH</sequence>
<evidence type="ECO:0000313" key="2">
    <source>
        <dbReference type="EMBL" id="EEQ86909.2"/>
    </source>
</evidence>
<protein>
    <recommendedName>
        <fullName evidence="1">F-box domain-containing protein</fullName>
    </recommendedName>
</protein>
<proteinExistence type="predicted"/>
<dbReference type="EMBL" id="EQ999974">
    <property type="protein sequence ID" value="EEQ86909.2"/>
    <property type="molecule type" value="Genomic_DNA"/>
</dbReference>
<organism evidence="2 3">
    <name type="scientific">Ajellomyces dermatitidis (strain ER-3 / ATCC MYA-2586)</name>
    <name type="common">Blastomyces dermatitidis</name>
    <dbReference type="NCBI Taxonomy" id="559297"/>
    <lineage>
        <taxon>Eukaryota</taxon>
        <taxon>Fungi</taxon>
        <taxon>Dikarya</taxon>
        <taxon>Ascomycota</taxon>
        <taxon>Pezizomycotina</taxon>
        <taxon>Eurotiomycetes</taxon>
        <taxon>Eurotiomycetidae</taxon>
        <taxon>Onygenales</taxon>
        <taxon>Ajellomycetaceae</taxon>
        <taxon>Blastomyces</taxon>
    </lineage>
</organism>
<accession>A0ABP2EXN4</accession>
<reference evidence="3" key="1">
    <citation type="journal article" date="2015" name="PLoS Genet.">
        <title>The dynamic genome and transcriptome of the human fungal pathogen Blastomyces and close relative Emmonsia.</title>
        <authorList>
            <person name="Munoz J.F."/>
            <person name="Gauthier G.M."/>
            <person name="Desjardins C.A."/>
            <person name="Gallo J.E."/>
            <person name="Holder J."/>
            <person name="Sullivan T.D."/>
            <person name="Marty A.J."/>
            <person name="Carmen J.C."/>
            <person name="Chen Z."/>
            <person name="Ding L."/>
            <person name="Gujja S."/>
            <person name="Magrini V."/>
            <person name="Misas E."/>
            <person name="Mitreva M."/>
            <person name="Priest M."/>
            <person name="Saif S."/>
            <person name="Whiston E.A."/>
            <person name="Young S."/>
            <person name="Zeng Q."/>
            <person name="Goldman W.E."/>
            <person name="Mardis E.R."/>
            <person name="Taylor J.W."/>
            <person name="McEwen J.G."/>
            <person name="Clay O.K."/>
            <person name="Klein B.S."/>
            <person name="Cuomo C.A."/>
        </authorList>
    </citation>
    <scope>NUCLEOTIDE SEQUENCE [LARGE SCALE GENOMIC DNA]</scope>
    <source>
        <strain evidence="3">ER-3 / ATCC MYA-2586</strain>
    </source>
</reference>
<feature type="domain" description="F-box" evidence="1">
    <location>
        <begin position="66"/>
        <end position="121"/>
    </location>
</feature>
<dbReference type="GeneID" id="69024535"/>
<evidence type="ECO:0000259" key="1">
    <source>
        <dbReference type="PROSITE" id="PS50181"/>
    </source>
</evidence>
<name>A0ABP2EXN4_AJEDR</name>
<dbReference type="RefSeq" id="XP_045274353.1">
    <property type="nucleotide sequence ID" value="XM_045417582.1"/>
</dbReference>
<evidence type="ECO:0000313" key="3">
    <source>
        <dbReference type="Proteomes" id="UP000002039"/>
    </source>
</evidence>
<gene>
    <name evidence="2" type="ORF">BDCG_02029</name>
</gene>
<keyword evidence="3" id="KW-1185">Reference proteome</keyword>
<dbReference type="PROSITE" id="PS50181">
    <property type="entry name" value="FBOX"/>
    <property type="match status" value="1"/>
</dbReference>
<dbReference type="Proteomes" id="UP000002039">
    <property type="component" value="Unassembled WGS sequence"/>
</dbReference>
<dbReference type="InterPro" id="IPR001810">
    <property type="entry name" value="F-box_dom"/>
</dbReference>